<evidence type="ECO:0000313" key="7">
    <source>
        <dbReference type="EMBL" id="GIP18280.1"/>
    </source>
</evidence>
<keyword evidence="8" id="KW-1185">Reference proteome</keyword>
<evidence type="ECO:0000256" key="1">
    <source>
        <dbReference type="ARBA" id="ARBA00022475"/>
    </source>
</evidence>
<keyword evidence="3" id="KW-0472">Membrane</keyword>
<evidence type="ECO:0000256" key="2">
    <source>
        <dbReference type="ARBA" id="ARBA00022729"/>
    </source>
</evidence>
<dbReference type="AlphaFoldDB" id="A0A919YRU5"/>
<dbReference type="InterPro" id="IPR050490">
    <property type="entry name" value="Bact_solute-bd_prot1"/>
</dbReference>
<dbReference type="EMBL" id="BOSE01000008">
    <property type="protein sequence ID" value="GIP18280.1"/>
    <property type="molecule type" value="Genomic_DNA"/>
</dbReference>
<dbReference type="Gene3D" id="3.40.190.10">
    <property type="entry name" value="Periplasmic binding protein-like II"/>
    <property type="match status" value="1"/>
</dbReference>
<evidence type="ECO:0000256" key="3">
    <source>
        <dbReference type="ARBA" id="ARBA00023136"/>
    </source>
</evidence>
<comment type="caution">
    <text evidence="7">The sequence shown here is derived from an EMBL/GenBank/DDBJ whole genome shotgun (WGS) entry which is preliminary data.</text>
</comment>
<feature type="chain" id="PRO_5039707899" evidence="6">
    <location>
        <begin position="22"/>
        <end position="442"/>
    </location>
</feature>
<feature type="signal peptide" evidence="6">
    <location>
        <begin position="1"/>
        <end position="21"/>
    </location>
</feature>
<proteinExistence type="predicted"/>
<dbReference type="InterPro" id="IPR006059">
    <property type="entry name" value="SBP"/>
</dbReference>
<keyword evidence="1" id="KW-1003">Cell membrane</keyword>
<organism evidence="7 8">
    <name type="scientific">Paenibacillus montaniterrae</name>
    <dbReference type="NCBI Taxonomy" id="429341"/>
    <lineage>
        <taxon>Bacteria</taxon>
        <taxon>Bacillati</taxon>
        <taxon>Bacillota</taxon>
        <taxon>Bacilli</taxon>
        <taxon>Bacillales</taxon>
        <taxon>Paenibacillaceae</taxon>
        <taxon>Paenibacillus</taxon>
    </lineage>
</organism>
<dbReference type="Proteomes" id="UP000683139">
    <property type="component" value="Unassembled WGS sequence"/>
</dbReference>
<dbReference type="RefSeq" id="WP_213518525.1">
    <property type="nucleotide sequence ID" value="NZ_BOSE01000008.1"/>
</dbReference>
<name>A0A919YRU5_9BACL</name>
<evidence type="ECO:0000256" key="5">
    <source>
        <dbReference type="ARBA" id="ARBA00023288"/>
    </source>
</evidence>
<reference evidence="7" key="1">
    <citation type="submission" date="2021-03" db="EMBL/GenBank/DDBJ databases">
        <title>Antimicrobial resistance genes in bacteria isolated from Japanese honey, and their potential for conferring macrolide and lincosamide resistance in the American foulbrood pathogen Paenibacillus larvae.</title>
        <authorList>
            <person name="Okamoto M."/>
            <person name="Kumagai M."/>
            <person name="Kanamori H."/>
            <person name="Takamatsu D."/>
        </authorList>
    </citation>
    <scope>NUCLEOTIDE SEQUENCE</scope>
    <source>
        <strain evidence="7">J40TS1</strain>
    </source>
</reference>
<evidence type="ECO:0000256" key="6">
    <source>
        <dbReference type="SAM" id="SignalP"/>
    </source>
</evidence>
<evidence type="ECO:0000256" key="4">
    <source>
        <dbReference type="ARBA" id="ARBA00023139"/>
    </source>
</evidence>
<accession>A0A919YRU5</accession>
<dbReference type="SUPFAM" id="SSF53850">
    <property type="entry name" value="Periplasmic binding protein-like II"/>
    <property type="match status" value="1"/>
</dbReference>
<dbReference type="PROSITE" id="PS51257">
    <property type="entry name" value="PROKAR_LIPOPROTEIN"/>
    <property type="match status" value="1"/>
</dbReference>
<sequence length="442" mass="49882">MRKKWLVTLMSVMLVSSLVLAACGKDTASENGKDAEAEDTVTLNLYTWINEENGSWEKTIAAYEEANPGVKINVNALVENMDARDYLKKLDLLAASGDKLDLIMFSSSEDLAKRISAGMVDPLNAYLDEEGVNAEEIYNMGVTPADENGTYYALPMKYNTYLIMMNKDHLDEAGLAVPTDWTWDDYKAYAKQLTTDQRYGSYLHTWSTIYDTLKLFSKGDESLLIKADGSSNMEDPAVEASLQLRYELERVDQSSEPYANIVSQKLNYRQQFFTEKASMVPIPSYMVTEWGGFTPEFTIAWAPWPKDKADDEQYRFASADMIALGKNSEHKEEAYKFMRWMSTEGMLVQNKAIPAWKQTDVKEVLNNLVATTANPAAVDVESLTYVLETGEEAKQFLPAGYMTEVYNAYKAEVEKYLLGEQELDATMKNATDAVQKVIDRNK</sequence>
<dbReference type="PANTHER" id="PTHR43649">
    <property type="entry name" value="ARABINOSE-BINDING PROTEIN-RELATED"/>
    <property type="match status" value="1"/>
</dbReference>
<gene>
    <name evidence="7" type="ORF">J40TS1_39220</name>
</gene>
<keyword evidence="5" id="KW-0449">Lipoprotein</keyword>
<keyword evidence="4" id="KW-0564">Palmitate</keyword>
<dbReference type="Pfam" id="PF01547">
    <property type="entry name" value="SBP_bac_1"/>
    <property type="match status" value="1"/>
</dbReference>
<dbReference type="PANTHER" id="PTHR43649:SF33">
    <property type="entry name" value="POLYGALACTURONAN_RHAMNOGALACTURONAN-BINDING PROTEIN YTCQ"/>
    <property type="match status" value="1"/>
</dbReference>
<protein>
    <submittedName>
        <fullName evidence="7">Sugar ABC transporter substrate-binding protein</fullName>
    </submittedName>
</protein>
<evidence type="ECO:0000313" key="8">
    <source>
        <dbReference type="Proteomes" id="UP000683139"/>
    </source>
</evidence>
<keyword evidence="2 6" id="KW-0732">Signal</keyword>